<keyword evidence="7" id="KW-0106">Calcium</keyword>
<evidence type="ECO:0000256" key="1">
    <source>
        <dbReference type="ARBA" id="ARBA00004141"/>
    </source>
</evidence>
<comment type="subcellular location">
    <subcellularLocation>
        <location evidence="1">Membrane</location>
        <topology evidence="1">Multi-pass membrane protein</topology>
    </subcellularLocation>
</comment>
<gene>
    <name evidence="9" type="ORF">PPERSA_08065</name>
</gene>
<feature type="transmembrane region" description="Helical" evidence="8">
    <location>
        <begin position="34"/>
        <end position="55"/>
    </location>
</feature>
<dbReference type="Pfam" id="PF05875">
    <property type="entry name" value="Ceramidase"/>
    <property type="match status" value="1"/>
</dbReference>
<reference evidence="9 10" key="1">
    <citation type="journal article" date="2015" name="Sci. Rep.">
        <title>Genome of the facultative scuticociliatosis pathogen Pseudocohnilembus persalinus provides insight into its virulence through horizontal gene transfer.</title>
        <authorList>
            <person name="Xiong J."/>
            <person name="Wang G."/>
            <person name="Cheng J."/>
            <person name="Tian M."/>
            <person name="Pan X."/>
            <person name="Warren A."/>
            <person name="Jiang C."/>
            <person name="Yuan D."/>
            <person name="Miao W."/>
        </authorList>
    </citation>
    <scope>NUCLEOTIDE SEQUENCE [LARGE SCALE GENOMIC DNA]</scope>
    <source>
        <strain evidence="9">36N120E</strain>
    </source>
</reference>
<accession>A0A0V0R2M2</accession>
<evidence type="ECO:0000313" key="10">
    <source>
        <dbReference type="Proteomes" id="UP000054937"/>
    </source>
</evidence>
<keyword evidence="10" id="KW-1185">Reference proteome</keyword>
<comment type="caution">
    <text evidence="9">The sequence shown here is derived from an EMBL/GenBank/DDBJ whole genome shotgun (WGS) entry which is preliminary data.</text>
</comment>
<feature type="binding site" evidence="7">
    <location>
        <position position="22"/>
    </location>
    <ligand>
        <name>Ca(2+)</name>
        <dbReference type="ChEBI" id="CHEBI:29108"/>
    </ligand>
</feature>
<dbReference type="Proteomes" id="UP000054937">
    <property type="component" value="Unassembled WGS sequence"/>
</dbReference>
<proteinExistence type="inferred from homology"/>
<feature type="binding site" evidence="7">
    <location>
        <position position="33"/>
    </location>
    <ligand>
        <name>Ca(2+)</name>
        <dbReference type="ChEBI" id="CHEBI:29108"/>
    </ligand>
</feature>
<feature type="binding site" evidence="7">
    <location>
        <position position="24"/>
    </location>
    <ligand>
        <name>Ca(2+)</name>
        <dbReference type="ChEBI" id="CHEBI:29108"/>
    </ligand>
</feature>
<dbReference type="EMBL" id="LDAU01000058">
    <property type="protein sequence ID" value="KRX08754.1"/>
    <property type="molecule type" value="Genomic_DNA"/>
</dbReference>
<dbReference type="PANTHER" id="PTHR46187">
    <property type="entry name" value="ALKALINE CERAMIDASE 3"/>
    <property type="match status" value="1"/>
</dbReference>
<dbReference type="InterPro" id="IPR008901">
    <property type="entry name" value="ACER"/>
</dbReference>
<dbReference type="GO" id="GO:0046872">
    <property type="term" value="F:metal ion binding"/>
    <property type="evidence" value="ECO:0007669"/>
    <property type="project" value="UniProtKB-KW"/>
</dbReference>
<evidence type="ECO:0000256" key="6">
    <source>
        <dbReference type="ARBA" id="ARBA00023136"/>
    </source>
</evidence>
<organism evidence="9 10">
    <name type="scientific">Pseudocohnilembus persalinus</name>
    <name type="common">Ciliate</name>
    <dbReference type="NCBI Taxonomy" id="266149"/>
    <lineage>
        <taxon>Eukaryota</taxon>
        <taxon>Sar</taxon>
        <taxon>Alveolata</taxon>
        <taxon>Ciliophora</taxon>
        <taxon>Intramacronucleata</taxon>
        <taxon>Oligohymenophorea</taxon>
        <taxon>Scuticociliatia</taxon>
        <taxon>Philasterida</taxon>
        <taxon>Pseudocohnilembidae</taxon>
        <taxon>Pseudocohnilembus</taxon>
    </lineage>
</organism>
<evidence type="ECO:0000256" key="8">
    <source>
        <dbReference type="SAM" id="Phobius"/>
    </source>
</evidence>
<protein>
    <submittedName>
        <fullName evidence="9">Uncharacterized protein</fullName>
    </submittedName>
</protein>
<evidence type="ECO:0000256" key="7">
    <source>
        <dbReference type="PIRSR" id="PIRSR608901-1"/>
    </source>
</evidence>
<keyword evidence="3 8" id="KW-0812">Transmembrane</keyword>
<name>A0A0V0R2M2_PSEPJ</name>
<dbReference type="GO" id="GO:0005789">
    <property type="term" value="C:endoplasmic reticulum membrane"/>
    <property type="evidence" value="ECO:0007669"/>
    <property type="project" value="TreeGrafter"/>
</dbReference>
<sequence length="145" mass="17745">MQPDLYKESFWGQPTSTMDWCEANYEYSFYIAEFWNTLSNLFIMLFGLLGLLLATKQNNNYFKIREFYTKTYEYSWKLKRMTSYYNHIMNYFYFMFNKYQNFFSILGNILKDFCGVIWDFYLQELVHLPFTVLFLGKASCQMSYL</sequence>
<keyword evidence="6 8" id="KW-0472">Membrane</keyword>
<keyword evidence="4" id="KW-0378">Hydrolase</keyword>
<keyword evidence="7" id="KW-0479">Metal-binding</keyword>
<comment type="similarity">
    <text evidence="2">Belongs to the alkaline ceramidase family.</text>
</comment>
<dbReference type="GO" id="GO:0016811">
    <property type="term" value="F:hydrolase activity, acting on carbon-nitrogen (but not peptide) bonds, in linear amides"/>
    <property type="evidence" value="ECO:0007669"/>
    <property type="project" value="InterPro"/>
</dbReference>
<evidence type="ECO:0000256" key="5">
    <source>
        <dbReference type="ARBA" id="ARBA00022989"/>
    </source>
</evidence>
<dbReference type="PANTHER" id="PTHR46187:SF3">
    <property type="entry name" value="ALKALINE CERAMIDASE 3"/>
    <property type="match status" value="1"/>
</dbReference>
<evidence type="ECO:0000256" key="4">
    <source>
        <dbReference type="ARBA" id="ARBA00022801"/>
    </source>
</evidence>
<feature type="binding site" evidence="7">
    <location>
        <position position="19"/>
    </location>
    <ligand>
        <name>Ca(2+)</name>
        <dbReference type="ChEBI" id="CHEBI:29108"/>
    </ligand>
</feature>
<dbReference type="GO" id="GO:0006672">
    <property type="term" value="P:ceramide metabolic process"/>
    <property type="evidence" value="ECO:0007669"/>
    <property type="project" value="InterPro"/>
</dbReference>
<evidence type="ECO:0000313" key="9">
    <source>
        <dbReference type="EMBL" id="KRX08754.1"/>
    </source>
</evidence>
<dbReference type="InParanoid" id="A0A0V0R2M2"/>
<dbReference type="AlphaFoldDB" id="A0A0V0R2M2"/>
<dbReference type="OrthoDB" id="187171at2759"/>
<evidence type="ECO:0000256" key="2">
    <source>
        <dbReference type="ARBA" id="ARBA00009780"/>
    </source>
</evidence>
<keyword evidence="5 8" id="KW-1133">Transmembrane helix</keyword>
<feature type="binding site" evidence="7">
    <location>
        <position position="20"/>
    </location>
    <ligand>
        <name>Ca(2+)</name>
        <dbReference type="ChEBI" id="CHEBI:29108"/>
    </ligand>
</feature>
<evidence type="ECO:0000256" key="3">
    <source>
        <dbReference type="ARBA" id="ARBA00022692"/>
    </source>
</evidence>